<sequence>MHVSTDYKRNGLLDNLNSLIKKFYSAVLIWHRNYRTRQQLSELPEHLYKDVGLTKDQVNQELNRHFWN</sequence>
<name>A0ABN8E6D0_9VIBR</name>
<dbReference type="RefSeq" id="WP_237362932.1">
    <property type="nucleotide sequence ID" value="NZ_CAKLDM010000002.1"/>
</dbReference>
<evidence type="ECO:0000313" key="2">
    <source>
        <dbReference type="EMBL" id="CAH0541218.1"/>
    </source>
</evidence>
<comment type="caution">
    <text evidence="2">The sequence shown here is derived from an EMBL/GenBank/DDBJ whole genome shotgun (WGS) entry which is preliminary data.</text>
</comment>
<gene>
    <name evidence="2" type="ORF">VMF7928_03454</name>
</gene>
<keyword evidence="3" id="KW-1185">Reference proteome</keyword>
<dbReference type="EMBL" id="CAKLDM010000002">
    <property type="protein sequence ID" value="CAH0541218.1"/>
    <property type="molecule type" value="Genomic_DNA"/>
</dbReference>
<feature type="domain" description="YjiS-like" evidence="1">
    <location>
        <begin position="30"/>
        <end position="57"/>
    </location>
</feature>
<dbReference type="Pfam" id="PF06568">
    <property type="entry name" value="YjiS-like"/>
    <property type="match status" value="1"/>
</dbReference>
<reference evidence="2" key="1">
    <citation type="submission" date="2021-11" db="EMBL/GenBank/DDBJ databases">
        <authorList>
            <person name="Rodrigo-Torres L."/>
            <person name="Arahal R. D."/>
            <person name="Lucena T."/>
        </authorList>
    </citation>
    <scope>NUCLEOTIDE SEQUENCE</scope>
    <source>
        <strain evidence="2">CECT 7928</strain>
    </source>
</reference>
<evidence type="ECO:0000259" key="1">
    <source>
        <dbReference type="Pfam" id="PF06568"/>
    </source>
</evidence>
<evidence type="ECO:0000313" key="3">
    <source>
        <dbReference type="Proteomes" id="UP000838748"/>
    </source>
</evidence>
<organism evidence="2 3">
    <name type="scientific">Vibrio marisflavi CECT 7928</name>
    <dbReference type="NCBI Taxonomy" id="634439"/>
    <lineage>
        <taxon>Bacteria</taxon>
        <taxon>Pseudomonadati</taxon>
        <taxon>Pseudomonadota</taxon>
        <taxon>Gammaproteobacteria</taxon>
        <taxon>Vibrionales</taxon>
        <taxon>Vibrionaceae</taxon>
        <taxon>Vibrio</taxon>
    </lineage>
</organism>
<accession>A0ABN8E6D0</accession>
<proteinExistence type="predicted"/>
<protein>
    <recommendedName>
        <fullName evidence="1">YjiS-like domain-containing protein</fullName>
    </recommendedName>
</protein>
<dbReference type="Proteomes" id="UP000838748">
    <property type="component" value="Unassembled WGS sequence"/>
</dbReference>
<dbReference type="InterPro" id="IPR009506">
    <property type="entry name" value="YjiS-like"/>
</dbReference>